<keyword evidence="2" id="KW-0813">Transport</keyword>
<dbReference type="GO" id="GO:0016887">
    <property type="term" value="F:ATP hydrolysis activity"/>
    <property type="evidence" value="ECO:0007669"/>
    <property type="project" value="InterPro"/>
</dbReference>
<dbReference type="AlphaFoldDB" id="A0A0R3KG11"/>
<dbReference type="InterPro" id="IPR051120">
    <property type="entry name" value="ABC_AA/LPS_Transport"/>
</dbReference>
<accession>A0A0R3KG11</accession>
<dbReference type="PANTHER" id="PTHR45772:SF9">
    <property type="entry name" value="CONSERVED COMPONENT OF ABC TRANSPORTER FOR NATURAL AMINO ACIDS"/>
    <property type="match status" value="1"/>
</dbReference>
<comment type="similarity">
    <text evidence="1">Belongs to the ABC transporter superfamily.</text>
</comment>
<dbReference type="InterPro" id="IPR003439">
    <property type="entry name" value="ABC_transporter-like_ATP-bd"/>
</dbReference>
<dbReference type="Pfam" id="PF00005">
    <property type="entry name" value="ABC_tran"/>
    <property type="match status" value="1"/>
</dbReference>
<organism evidence="6 7">
    <name type="scientific">Bradyrhizobium valentinum</name>
    <dbReference type="NCBI Taxonomy" id="1518501"/>
    <lineage>
        <taxon>Bacteria</taxon>
        <taxon>Pseudomonadati</taxon>
        <taxon>Pseudomonadota</taxon>
        <taxon>Alphaproteobacteria</taxon>
        <taxon>Hyphomicrobiales</taxon>
        <taxon>Nitrobacteraceae</taxon>
        <taxon>Bradyrhizobium</taxon>
    </lineage>
</organism>
<evidence type="ECO:0000256" key="4">
    <source>
        <dbReference type="ARBA" id="ARBA00022840"/>
    </source>
</evidence>
<name>A0A0R3KG11_9BRAD</name>
<reference evidence="6 7" key="1">
    <citation type="submission" date="2014-03" db="EMBL/GenBank/DDBJ databases">
        <title>Bradyrhizobium valentinum sp. nov., isolated from effective nodules of Lupinus mariae-josephae, a lupine endemic of basic-lime soils in Eastern Spain.</title>
        <authorList>
            <person name="Duran D."/>
            <person name="Rey L."/>
            <person name="Navarro A."/>
            <person name="Busquets A."/>
            <person name="Imperial J."/>
            <person name="Ruiz-Argueso T."/>
        </authorList>
    </citation>
    <scope>NUCLEOTIDE SEQUENCE [LARGE SCALE GENOMIC DNA]</scope>
    <source>
        <strain evidence="6 7">LmjM3</strain>
    </source>
</reference>
<evidence type="ECO:0000259" key="5">
    <source>
        <dbReference type="PROSITE" id="PS50893"/>
    </source>
</evidence>
<evidence type="ECO:0000256" key="1">
    <source>
        <dbReference type="ARBA" id="ARBA00005417"/>
    </source>
</evidence>
<feature type="domain" description="ABC transporter" evidence="5">
    <location>
        <begin position="8"/>
        <end position="255"/>
    </location>
</feature>
<evidence type="ECO:0000256" key="3">
    <source>
        <dbReference type="ARBA" id="ARBA00022741"/>
    </source>
</evidence>
<dbReference type="Proteomes" id="UP000051913">
    <property type="component" value="Unassembled WGS sequence"/>
</dbReference>
<evidence type="ECO:0000256" key="2">
    <source>
        <dbReference type="ARBA" id="ARBA00022448"/>
    </source>
</evidence>
<dbReference type="Pfam" id="PF12399">
    <property type="entry name" value="BCA_ABC_TP_C"/>
    <property type="match status" value="1"/>
</dbReference>
<dbReference type="GO" id="GO:0005524">
    <property type="term" value="F:ATP binding"/>
    <property type="evidence" value="ECO:0007669"/>
    <property type="project" value="UniProtKB-KW"/>
</dbReference>
<keyword evidence="7" id="KW-1185">Reference proteome</keyword>
<dbReference type="PROSITE" id="PS50893">
    <property type="entry name" value="ABC_TRANSPORTER_2"/>
    <property type="match status" value="1"/>
</dbReference>
<keyword evidence="4" id="KW-0067">ATP-binding</keyword>
<dbReference type="InterPro" id="IPR032823">
    <property type="entry name" value="BCA_ABC_TP_C"/>
</dbReference>
<evidence type="ECO:0000313" key="7">
    <source>
        <dbReference type="Proteomes" id="UP000051913"/>
    </source>
</evidence>
<dbReference type="RefSeq" id="WP_057855194.1">
    <property type="nucleotide sequence ID" value="NZ_LLXX01000220.1"/>
</dbReference>
<dbReference type="InterPro" id="IPR017871">
    <property type="entry name" value="ABC_transporter-like_CS"/>
</dbReference>
<dbReference type="EMBL" id="LLXX01000220">
    <property type="protein sequence ID" value="KRQ93581.1"/>
    <property type="molecule type" value="Genomic_DNA"/>
</dbReference>
<sequence length="272" mass="29415">MRSPEVILTLREVTRRFGGLVAVNKLSMDVKEASIHGLIGPNGAGKSTAFDLISGLTTVSTGEICFRGEAITHMAPEARVASGVCRTFQTPKLFDEMTVLDVVATGRHLHNSVGLWGSMFSIGRKRREEAKTVSAAREFLEIVGLLAKEDAPVADLSYGDRRLVEIARALATEPSLLLLDEVTSGLNPVETATVGDLLRNQVRQGLTIVLVEHDMKFVMGLCERITVMNYGSVIADGSPDQIATDPNVIAAYLGSPKDGQRSRRALRSEQLV</sequence>
<dbReference type="SUPFAM" id="SSF52540">
    <property type="entry name" value="P-loop containing nucleoside triphosphate hydrolases"/>
    <property type="match status" value="1"/>
</dbReference>
<dbReference type="Gene3D" id="3.40.50.300">
    <property type="entry name" value="P-loop containing nucleotide triphosphate hydrolases"/>
    <property type="match status" value="1"/>
</dbReference>
<dbReference type="GO" id="GO:0005886">
    <property type="term" value="C:plasma membrane"/>
    <property type="evidence" value="ECO:0007669"/>
    <property type="project" value="TreeGrafter"/>
</dbReference>
<dbReference type="CDD" id="cd03219">
    <property type="entry name" value="ABC_Mj1267_LivG_branched"/>
    <property type="match status" value="1"/>
</dbReference>
<dbReference type="FunFam" id="3.40.50.300:FF:000421">
    <property type="entry name" value="Branched-chain amino acid ABC transporter ATP-binding protein"/>
    <property type="match status" value="1"/>
</dbReference>
<keyword evidence="3" id="KW-0547">Nucleotide-binding</keyword>
<dbReference type="InterPro" id="IPR027417">
    <property type="entry name" value="P-loop_NTPase"/>
</dbReference>
<dbReference type="PROSITE" id="PS00211">
    <property type="entry name" value="ABC_TRANSPORTER_1"/>
    <property type="match status" value="1"/>
</dbReference>
<comment type="caution">
    <text evidence="6">The sequence shown here is derived from an EMBL/GenBank/DDBJ whole genome shotgun (WGS) entry which is preliminary data.</text>
</comment>
<evidence type="ECO:0000313" key="6">
    <source>
        <dbReference type="EMBL" id="KRQ93581.1"/>
    </source>
</evidence>
<dbReference type="PANTHER" id="PTHR45772">
    <property type="entry name" value="CONSERVED COMPONENT OF ABC TRANSPORTER FOR NATURAL AMINO ACIDS-RELATED"/>
    <property type="match status" value="1"/>
</dbReference>
<proteinExistence type="inferred from homology"/>
<protein>
    <recommendedName>
        <fullName evidence="5">ABC transporter domain-containing protein</fullName>
    </recommendedName>
</protein>
<gene>
    <name evidence="6" type="ORF">CP49_26120</name>
</gene>